<evidence type="ECO:0008006" key="4">
    <source>
        <dbReference type="Google" id="ProtNLM"/>
    </source>
</evidence>
<name>A0A1F7JMT3_9BACT</name>
<dbReference type="InterPro" id="IPR011322">
    <property type="entry name" value="N-reg_PII-like_a/b"/>
</dbReference>
<evidence type="ECO:0000256" key="1">
    <source>
        <dbReference type="ARBA" id="ARBA00010169"/>
    </source>
</evidence>
<comment type="similarity">
    <text evidence="1">Belongs to the CutA family.</text>
</comment>
<gene>
    <name evidence="2" type="ORF">A3J15_00825</name>
</gene>
<dbReference type="AlphaFoldDB" id="A0A1F7JMT3"/>
<proteinExistence type="inferred from homology"/>
<dbReference type="Gene3D" id="3.30.70.120">
    <property type="match status" value="1"/>
</dbReference>
<accession>A0A1F7JMT3</accession>
<reference evidence="2 3" key="1">
    <citation type="journal article" date="2016" name="Nat. Commun.">
        <title>Thousands of microbial genomes shed light on interconnected biogeochemical processes in an aquifer system.</title>
        <authorList>
            <person name="Anantharaman K."/>
            <person name="Brown C.T."/>
            <person name="Hug L.A."/>
            <person name="Sharon I."/>
            <person name="Castelle C.J."/>
            <person name="Probst A.J."/>
            <person name="Thomas B.C."/>
            <person name="Singh A."/>
            <person name="Wilkins M.J."/>
            <person name="Karaoz U."/>
            <person name="Brodie E.L."/>
            <person name="Williams K.H."/>
            <person name="Hubbard S.S."/>
            <person name="Banfield J.F."/>
        </authorList>
    </citation>
    <scope>NUCLEOTIDE SEQUENCE [LARGE SCALE GENOMIC DNA]</scope>
</reference>
<dbReference type="InterPro" id="IPR004323">
    <property type="entry name" value="Ion_tolerance_CutA"/>
</dbReference>
<organism evidence="2 3">
    <name type="scientific">Candidatus Roizmanbacteria bacterium RIFCSPLOWO2_02_FULL_38_10</name>
    <dbReference type="NCBI Taxonomy" id="1802074"/>
    <lineage>
        <taxon>Bacteria</taxon>
        <taxon>Candidatus Roizmaniibacteriota</taxon>
    </lineage>
</organism>
<dbReference type="EMBL" id="MGAY01000019">
    <property type="protein sequence ID" value="OGK56922.1"/>
    <property type="molecule type" value="Genomic_DNA"/>
</dbReference>
<dbReference type="PANTHER" id="PTHR23419:SF8">
    <property type="entry name" value="FI09726P"/>
    <property type="match status" value="1"/>
</dbReference>
<evidence type="ECO:0000313" key="3">
    <source>
        <dbReference type="Proteomes" id="UP000176376"/>
    </source>
</evidence>
<dbReference type="STRING" id="1802074.A3J15_00825"/>
<dbReference type="InterPro" id="IPR015867">
    <property type="entry name" value="N-reg_PII/ATP_PRibTrfase_C"/>
</dbReference>
<evidence type="ECO:0000313" key="2">
    <source>
        <dbReference type="EMBL" id="OGK56922.1"/>
    </source>
</evidence>
<comment type="caution">
    <text evidence="2">The sequence shown here is derived from an EMBL/GenBank/DDBJ whole genome shotgun (WGS) entry which is preliminary data.</text>
</comment>
<protein>
    <recommendedName>
        <fullName evidence="4">Cytochrome C biogenesis protein CcdA</fullName>
    </recommendedName>
</protein>
<dbReference type="Pfam" id="PF03091">
    <property type="entry name" value="CutA1"/>
    <property type="match status" value="1"/>
</dbReference>
<dbReference type="GO" id="GO:0010038">
    <property type="term" value="P:response to metal ion"/>
    <property type="evidence" value="ECO:0007669"/>
    <property type="project" value="InterPro"/>
</dbReference>
<sequence length="108" mass="12487">MTKFVSVFITVKDKKEAKTLSRTLIEKRLAACVNIITGIESIYRWHGKIQNNKEVILIAKTKNDPMVMKRLIMTVSENQSYENPAIVIWPIVYGSKDYLKWVDGEVQQ</sequence>
<dbReference type="SUPFAM" id="SSF54913">
    <property type="entry name" value="GlnB-like"/>
    <property type="match status" value="1"/>
</dbReference>
<dbReference type="Proteomes" id="UP000176376">
    <property type="component" value="Unassembled WGS sequence"/>
</dbReference>
<dbReference type="GO" id="GO:0005507">
    <property type="term" value="F:copper ion binding"/>
    <property type="evidence" value="ECO:0007669"/>
    <property type="project" value="TreeGrafter"/>
</dbReference>
<dbReference type="PANTHER" id="PTHR23419">
    <property type="entry name" value="DIVALENT CATION TOLERANCE CUTA-RELATED"/>
    <property type="match status" value="1"/>
</dbReference>